<comment type="caution">
    <text evidence="1">The sequence shown here is derived from an EMBL/GenBank/DDBJ whole genome shotgun (WGS) entry which is preliminary data.</text>
</comment>
<name>A0A3D9S7Q0_9BACL</name>
<proteinExistence type="predicted"/>
<dbReference type="RefSeq" id="WP_116189601.1">
    <property type="nucleotide sequence ID" value="NZ_QTTN01000014.1"/>
</dbReference>
<accession>A0A3D9S7Q0</accession>
<evidence type="ECO:0000313" key="2">
    <source>
        <dbReference type="Proteomes" id="UP000256304"/>
    </source>
</evidence>
<sequence>MDSHFSLDYSQQDKLIDFLNQYYSLEDLYSLCRLLELNKDDIMTQYVPKRINCERFVEVIKQREYYYRLFLLLQTEKFYRETLIVYFPNVNITKPKKTPELEELGRKVYSSSSIGNEGQVTHEIWIEQCKKSTVLILGKDSPDEYMKELEEIGKVVQERGYNPIFIKKQAEVDISSNEEKMLTYASLSRFIIIEKSYAAGQIDEAKICAINRFPAIWLRREGHGDTWMQGDYEADFKFIKNFCYDENNKNDVIKSAIEWVEEFIDTKREYLNNIYPWR</sequence>
<keyword evidence="2" id="KW-1185">Reference proteome</keyword>
<dbReference type="Proteomes" id="UP000256304">
    <property type="component" value="Unassembled WGS sequence"/>
</dbReference>
<dbReference type="OrthoDB" id="2541580at2"/>
<gene>
    <name evidence="1" type="ORF">A8990_11497</name>
</gene>
<organism evidence="1 2">
    <name type="scientific">Paenibacillus taihuensis</name>
    <dbReference type="NCBI Taxonomy" id="1156355"/>
    <lineage>
        <taxon>Bacteria</taxon>
        <taxon>Bacillati</taxon>
        <taxon>Bacillota</taxon>
        <taxon>Bacilli</taxon>
        <taxon>Bacillales</taxon>
        <taxon>Paenibacillaceae</taxon>
        <taxon>Paenibacillus</taxon>
    </lineage>
</organism>
<reference evidence="1 2" key="1">
    <citation type="submission" date="2018-08" db="EMBL/GenBank/DDBJ databases">
        <title>Genomic Encyclopedia of Type Strains, Phase III (KMG-III): the genomes of soil and plant-associated and newly described type strains.</title>
        <authorList>
            <person name="Whitman W."/>
        </authorList>
    </citation>
    <scope>NUCLEOTIDE SEQUENCE [LARGE SCALE GENOMIC DNA]</scope>
    <source>
        <strain evidence="1 2">CGMCC 1.10966</strain>
    </source>
</reference>
<protein>
    <submittedName>
        <fullName evidence="1">Uncharacterized protein</fullName>
    </submittedName>
</protein>
<dbReference type="AlphaFoldDB" id="A0A3D9S7Q0"/>
<evidence type="ECO:0000313" key="1">
    <source>
        <dbReference type="EMBL" id="REE84562.1"/>
    </source>
</evidence>
<dbReference type="EMBL" id="QTTN01000014">
    <property type="protein sequence ID" value="REE84562.1"/>
    <property type="molecule type" value="Genomic_DNA"/>
</dbReference>